<dbReference type="EnsemblPlants" id="Pp3c1_18470V3.2">
    <property type="protein sequence ID" value="PAC:32969986.CDS.1"/>
    <property type="gene ID" value="Pp3c1_18470"/>
</dbReference>
<evidence type="ECO:0000313" key="5">
    <source>
        <dbReference type="Proteomes" id="UP000006727"/>
    </source>
</evidence>
<dbReference type="EnsemblPlants" id="Pp3c1_18470V3.1">
    <property type="protein sequence ID" value="PAC:32969985.CDS.1"/>
    <property type="gene ID" value="Pp3c1_18470"/>
</dbReference>
<gene>
    <name evidence="3" type="ORF">PHYPA_000808</name>
</gene>
<dbReference type="Proteomes" id="UP000006727">
    <property type="component" value="Chromosome 1"/>
</dbReference>
<dbReference type="SUPFAM" id="SSF48208">
    <property type="entry name" value="Six-hairpin glycosidases"/>
    <property type="match status" value="1"/>
</dbReference>
<protein>
    <recommendedName>
        <fullName evidence="6">Glycosyl hydrolase family 88</fullName>
    </recommendedName>
</protein>
<dbReference type="InterPro" id="IPR012341">
    <property type="entry name" value="6hp_glycosidase-like_sf"/>
</dbReference>
<dbReference type="STRING" id="3218.A0A2K1L8Q4"/>
<evidence type="ECO:0000256" key="2">
    <source>
        <dbReference type="SAM" id="Phobius"/>
    </source>
</evidence>
<reference evidence="4" key="3">
    <citation type="submission" date="2020-12" db="UniProtKB">
        <authorList>
            <consortium name="EnsemblPlants"/>
        </authorList>
    </citation>
    <scope>IDENTIFICATION</scope>
</reference>
<dbReference type="InterPro" id="IPR010905">
    <property type="entry name" value="Glyco_hydro_88"/>
</dbReference>
<dbReference type="InterPro" id="IPR008928">
    <property type="entry name" value="6-hairpin_glycosidase_sf"/>
</dbReference>
<keyword evidence="5" id="KW-1185">Reference proteome</keyword>
<accession>A0A2K1L8Q4</accession>
<organism evidence="3">
    <name type="scientific">Physcomitrium patens</name>
    <name type="common">Spreading-leaved earth moss</name>
    <name type="synonym">Physcomitrella patens</name>
    <dbReference type="NCBI Taxonomy" id="3218"/>
    <lineage>
        <taxon>Eukaryota</taxon>
        <taxon>Viridiplantae</taxon>
        <taxon>Streptophyta</taxon>
        <taxon>Embryophyta</taxon>
        <taxon>Bryophyta</taxon>
        <taxon>Bryophytina</taxon>
        <taxon>Bryopsida</taxon>
        <taxon>Funariidae</taxon>
        <taxon>Funariales</taxon>
        <taxon>Funariaceae</taxon>
        <taxon>Physcomitrium</taxon>
    </lineage>
</organism>
<dbReference type="Gramene" id="Pp3c1_18470V3.1">
    <property type="protein sequence ID" value="PAC:32969985.CDS.1"/>
    <property type="gene ID" value="Pp3c1_18470"/>
</dbReference>
<evidence type="ECO:0000313" key="3">
    <source>
        <dbReference type="EMBL" id="PNR62384.1"/>
    </source>
</evidence>
<evidence type="ECO:0000313" key="4">
    <source>
        <dbReference type="EnsemblPlants" id="PAC:32969985.CDS.1"/>
    </source>
</evidence>
<name>A0A2K1L8Q4_PHYPA</name>
<dbReference type="EMBL" id="ABEU02000001">
    <property type="protein sequence ID" value="PNR62384.1"/>
    <property type="molecule type" value="Genomic_DNA"/>
</dbReference>
<evidence type="ECO:0000256" key="1">
    <source>
        <dbReference type="ARBA" id="ARBA00022801"/>
    </source>
</evidence>
<keyword evidence="1" id="KW-0378">Hydrolase</keyword>
<keyword evidence="2" id="KW-0812">Transmembrane</keyword>
<evidence type="ECO:0008006" key="6">
    <source>
        <dbReference type="Google" id="ProtNLM"/>
    </source>
</evidence>
<dbReference type="InParanoid" id="A0A2K1L8Q4"/>
<dbReference type="Gene3D" id="1.50.10.10">
    <property type="match status" value="1"/>
</dbReference>
<keyword evidence="2" id="KW-1133">Transmembrane helix</keyword>
<dbReference type="PANTHER" id="PTHR33886:SF8">
    <property type="entry name" value="UNSATURATED RHAMNOGALACTURONAN HYDROLASE (EUROFUNG)"/>
    <property type="match status" value="1"/>
</dbReference>
<dbReference type="Pfam" id="PF07470">
    <property type="entry name" value="Glyco_hydro_88"/>
    <property type="match status" value="1"/>
</dbReference>
<dbReference type="PANTHER" id="PTHR33886">
    <property type="entry name" value="UNSATURATED RHAMNOGALACTURONAN HYDROLASE (EUROFUNG)"/>
    <property type="match status" value="1"/>
</dbReference>
<keyword evidence="2" id="KW-0472">Membrane</keyword>
<dbReference type="InterPro" id="IPR052043">
    <property type="entry name" value="PolySaccharide_Degr_Enz"/>
</dbReference>
<dbReference type="AlphaFoldDB" id="A0A2K1L8Q4"/>
<sequence length="420" mass="47177">MKMVGGEVIAKILATSRHHRIVLLKVFAFVALITVLFAATLAIAPAMEHVSGQQALDFAKQMGVTSMSLWNVTGPAKDRFQYELGVFLRGVELLSETTQDQKYLDFIKFKIDRFVTDNGTINTYKFNEFQLDSILTGRLLLTLFKSTGALKYKTAADILREQLRKQPRTNEGGFWHKDVYPYQMWLDGLYMAEPYYARYAKEFDDRSAFDDIAAQFIIMENRTRNETTGLLYHGYDEARVQAWADPLTGCSPSIWGRSVGWFAMGVLDTLEFFPVDHPKRSEMVAILNRIASAVKRFQDAQSGLWWQVMDKGGEAGNYLESSASAMFVYTLAKGIRLAYLSKDDYLDSALKGYDGIVAHFVDSGPDGGVNYLRTVSVGGLGGKPYRDGSYEYYLSEAVVTNDPKGIGPFIMACVEIFRVS</sequence>
<dbReference type="Gramene" id="Pp3c1_18470V3.2">
    <property type="protein sequence ID" value="PAC:32969986.CDS.1"/>
    <property type="gene ID" value="Pp3c1_18470"/>
</dbReference>
<proteinExistence type="predicted"/>
<reference evidence="3 5" key="2">
    <citation type="journal article" date="2018" name="Plant J.">
        <title>The Physcomitrella patens chromosome-scale assembly reveals moss genome structure and evolution.</title>
        <authorList>
            <person name="Lang D."/>
            <person name="Ullrich K.K."/>
            <person name="Murat F."/>
            <person name="Fuchs J."/>
            <person name="Jenkins J."/>
            <person name="Haas F.B."/>
            <person name="Piednoel M."/>
            <person name="Gundlach H."/>
            <person name="Van Bel M."/>
            <person name="Meyberg R."/>
            <person name="Vives C."/>
            <person name="Morata J."/>
            <person name="Symeonidi A."/>
            <person name="Hiss M."/>
            <person name="Muchero W."/>
            <person name="Kamisugi Y."/>
            <person name="Saleh O."/>
            <person name="Blanc G."/>
            <person name="Decker E.L."/>
            <person name="van Gessel N."/>
            <person name="Grimwood J."/>
            <person name="Hayes R.D."/>
            <person name="Graham S.W."/>
            <person name="Gunter L.E."/>
            <person name="McDaniel S.F."/>
            <person name="Hoernstein S.N.W."/>
            <person name="Larsson A."/>
            <person name="Li F.W."/>
            <person name="Perroud P.F."/>
            <person name="Phillips J."/>
            <person name="Ranjan P."/>
            <person name="Rokshar D.S."/>
            <person name="Rothfels C.J."/>
            <person name="Schneider L."/>
            <person name="Shu S."/>
            <person name="Stevenson D.W."/>
            <person name="Thummler F."/>
            <person name="Tillich M."/>
            <person name="Villarreal Aguilar J.C."/>
            <person name="Widiez T."/>
            <person name="Wong G.K."/>
            <person name="Wymore A."/>
            <person name="Zhang Y."/>
            <person name="Zimmer A.D."/>
            <person name="Quatrano R.S."/>
            <person name="Mayer K.F.X."/>
            <person name="Goodstein D."/>
            <person name="Casacuberta J.M."/>
            <person name="Vandepoele K."/>
            <person name="Reski R."/>
            <person name="Cuming A.C."/>
            <person name="Tuskan G.A."/>
            <person name="Maumus F."/>
            <person name="Salse J."/>
            <person name="Schmutz J."/>
            <person name="Rensing S.A."/>
        </authorList>
    </citation>
    <scope>NUCLEOTIDE SEQUENCE [LARGE SCALE GENOMIC DNA]</scope>
    <source>
        <strain evidence="4 5">cv. Gransden 2004</strain>
    </source>
</reference>
<reference evidence="3 5" key="1">
    <citation type="journal article" date="2008" name="Science">
        <title>The Physcomitrella genome reveals evolutionary insights into the conquest of land by plants.</title>
        <authorList>
            <person name="Rensing S."/>
            <person name="Lang D."/>
            <person name="Zimmer A."/>
            <person name="Terry A."/>
            <person name="Salamov A."/>
            <person name="Shapiro H."/>
            <person name="Nishiyama T."/>
            <person name="Perroud P.-F."/>
            <person name="Lindquist E."/>
            <person name="Kamisugi Y."/>
            <person name="Tanahashi T."/>
            <person name="Sakakibara K."/>
            <person name="Fujita T."/>
            <person name="Oishi K."/>
            <person name="Shin-I T."/>
            <person name="Kuroki Y."/>
            <person name="Toyoda A."/>
            <person name="Suzuki Y."/>
            <person name="Hashimoto A."/>
            <person name="Yamaguchi K."/>
            <person name="Sugano A."/>
            <person name="Kohara Y."/>
            <person name="Fujiyama A."/>
            <person name="Anterola A."/>
            <person name="Aoki S."/>
            <person name="Ashton N."/>
            <person name="Barbazuk W.B."/>
            <person name="Barker E."/>
            <person name="Bennetzen J."/>
            <person name="Bezanilla M."/>
            <person name="Blankenship R."/>
            <person name="Cho S.H."/>
            <person name="Dutcher S."/>
            <person name="Estelle M."/>
            <person name="Fawcett J.A."/>
            <person name="Gundlach H."/>
            <person name="Hanada K."/>
            <person name="Heyl A."/>
            <person name="Hicks K.A."/>
            <person name="Hugh J."/>
            <person name="Lohr M."/>
            <person name="Mayer K."/>
            <person name="Melkozernov A."/>
            <person name="Murata T."/>
            <person name="Nelson D."/>
            <person name="Pils B."/>
            <person name="Prigge M."/>
            <person name="Reiss B."/>
            <person name="Renner T."/>
            <person name="Rombauts S."/>
            <person name="Rushton P."/>
            <person name="Sanderfoot A."/>
            <person name="Schween G."/>
            <person name="Shiu S.-H."/>
            <person name="Stueber K."/>
            <person name="Theodoulou F.L."/>
            <person name="Tu H."/>
            <person name="Van de Peer Y."/>
            <person name="Verrier P.J."/>
            <person name="Waters E."/>
            <person name="Wood A."/>
            <person name="Yang L."/>
            <person name="Cove D."/>
            <person name="Cuming A."/>
            <person name="Hasebe M."/>
            <person name="Lucas S."/>
            <person name="Mishler D.B."/>
            <person name="Reski R."/>
            <person name="Grigoriev I."/>
            <person name="Quatrano R.S."/>
            <person name="Boore J.L."/>
        </authorList>
    </citation>
    <scope>NUCLEOTIDE SEQUENCE [LARGE SCALE GENOMIC DNA]</scope>
    <source>
        <strain evidence="4 5">cv. Gransden 2004</strain>
    </source>
</reference>
<feature type="transmembrane region" description="Helical" evidence="2">
    <location>
        <begin position="21"/>
        <end position="44"/>
    </location>
</feature>
<dbReference type="GO" id="GO:0005975">
    <property type="term" value="P:carbohydrate metabolic process"/>
    <property type="evidence" value="ECO:0007669"/>
    <property type="project" value="InterPro"/>
</dbReference>
<dbReference type="PaxDb" id="3218-PP1S43_51V6.1"/>
<dbReference type="GO" id="GO:0016787">
    <property type="term" value="F:hydrolase activity"/>
    <property type="evidence" value="ECO:0007669"/>
    <property type="project" value="UniProtKB-KW"/>
</dbReference>